<dbReference type="Pfam" id="PF12697">
    <property type="entry name" value="Abhydrolase_6"/>
    <property type="match status" value="1"/>
</dbReference>
<evidence type="ECO:0000313" key="2">
    <source>
        <dbReference type="EMBL" id="CAH1642150.1"/>
    </source>
</evidence>
<reference evidence="2" key="1">
    <citation type="submission" date="2022-02" db="EMBL/GenBank/DDBJ databases">
        <authorList>
            <person name="King R."/>
        </authorList>
    </citation>
    <scope>NUCLEOTIDE SEQUENCE</scope>
</reference>
<dbReference type="InterPro" id="IPR000073">
    <property type="entry name" value="AB_hydrolase_1"/>
</dbReference>
<dbReference type="Proteomes" id="UP001153321">
    <property type="component" value="Chromosome 25"/>
</dbReference>
<name>A0A9P0IA50_SPOLI</name>
<dbReference type="GO" id="GO:0004622">
    <property type="term" value="F:phosphatidylcholine lysophospholipase activity"/>
    <property type="evidence" value="ECO:0007669"/>
    <property type="project" value="TreeGrafter"/>
</dbReference>
<accession>A0A9P0IA50</accession>
<dbReference type="PANTHER" id="PTHR12277:SF194">
    <property type="entry name" value="FI04476P"/>
    <property type="match status" value="1"/>
</dbReference>
<protein>
    <recommendedName>
        <fullName evidence="1">AB hydrolase-1 domain-containing protein</fullName>
    </recommendedName>
</protein>
<dbReference type="AlphaFoldDB" id="A0A9P0IA50"/>
<dbReference type="Gene3D" id="3.40.50.1820">
    <property type="entry name" value="alpha/beta hydrolase"/>
    <property type="match status" value="1"/>
</dbReference>
<evidence type="ECO:0000259" key="1">
    <source>
        <dbReference type="Pfam" id="PF12697"/>
    </source>
</evidence>
<keyword evidence="3" id="KW-1185">Reference proteome</keyword>
<gene>
    <name evidence="2" type="ORF">SPLIT_LOCUS7506</name>
</gene>
<dbReference type="GO" id="GO:0052651">
    <property type="term" value="P:monoacylglycerol catabolic process"/>
    <property type="evidence" value="ECO:0007669"/>
    <property type="project" value="TreeGrafter"/>
</dbReference>
<dbReference type="EMBL" id="LR824556">
    <property type="protein sequence ID" value="CAH1642150.1"/>
    <property type="molecule type" value="Genomic_DNA"/>
</dbReference>
<sequence length="221" mass="24823">MSLRLAPDFRYGDSTHVRPTERGVVEDALAMYAWLVDSLNEKDRPPVIVWGHSLGTAVAANMAANLSDLCRSQGRAQLPLPDAVVLEAAFNNLTDEIESHPFSKASRNYKNDRFTLFLTKRVFVSWLPYYKDTFVKPFTASSEYTFTTDQYLCRVPNLPILMLHSKGDKIVPFNLAVKLHAKVGESRKKSDAPLVFHAFERGLGLGHNNLCEAPELKNVVE</sequence>
<dbReference type="GO" id="GO:0006660">
    <property type="term" value="P:phosphatidylserine catabolic process"/>
    <property type="evidence" value="ECO:0007669"/>
    <property type="project" value="TreeGrafter"/>
</dbReference>
<dbReference type="SUPFAM" id="SSF53474">
    <property type="entry name" value="alpha/beta-Hydrolases"/>
    <property type="match status" value="1"/>
</dbReference>
<organism evidence="2 3">
    <name type="scientific">Spodoptera littoralis</name>
    <name type="common">Egyptian cotton leafworm</name>
    <dbReference type="NCBI Taxonomy" id="7109"/>
    <lineage>
        <taxon>Eukaryota</taxon>
        <taxon>Metazoa</taxon>
        <taxon>Ecdysozoa</taxon>
        <taxon>Arthropoda</taxon>
        <taxon>Hexapoda</taxon>
        <taxon>Insecta</taxon>
        <taxon>Pterygota</taxon>
        <taxon>Neoptera</taxon>
        <taxon>Endopterygota</taxon>
        <taxon>Lepidoptera</taxon>
        <taxon>Glossata</taxon>
        <taxon>Ditrysia</taxon>
        <taxon>Noctuoidea</taxon>
        <taxon>Noctuidae</taxon>
        <taxon>Amphipyrinae</taxon>
        <taxon>Spodoptera</taxon>
    </lineage>
</organism>
<dbReference type="GO" id="GO:0005789">
    <property type="term" value="C:endoplasmic reticulum membrane"/>
    <property type="evidence" value="ECO:0007669"/>
    <property type="project" value="TreeGrafter"/>
</dbReference>
<dbReference type="GO" id="GO:0047372">
    <property type="term" value="F:monoacylglycerol lipase activity"/>
    <property type="evidence" value="ECO:0007669"/>
    <property type="project" value="TreeGrafter"/>
</dbReference>
<evidence type="ECO:0000313" key="3">
    <source>
        <dbReference type="Proteomes" id="UP001153321"/>
    </source>
</evidence>
<feature type="domain" description="AB hydrolase-1" evidence="1">
    <location>
        <begin position="5"/>
        <end position="181"/>
    </location>
</feature>
<dbReference type="InterPro" id="IPR029058">
    <property type="entry name" value="AB_hydrolase_fold"/>
</dbReference>
<proteinExistence type="predicted"/>
<dbReference type="PANTHER" id="PTHR12277">
    <property type="entry name" value="ALPHA/BETA HYDROLASE DOMAIN-CONTAINING PROTEIN"/>
    <property type="match status" value="1"/>
</dbReference>